<dbReference type="SUPFAM" id="SSF117281">
    <property type="entry name" value="Kelch motif"/>
    <property type="match status" value="1"/>
</dbReference>
<reference evidence="1" key="1">
    <citation type="submission" date="2024-02" db="EMBL/GenBank/DDBJ databases">
        <authorList>
            <consortium name="ELIXIR-Norway"/>
            <consortium name="Elixir Norway"/>
        </authorList>
    </citation>
    <scope>NUCLEOTIDE SEQUENCE</scope>
</reference>
<dbReference type="InterPro" id="IPR006652">
    <property type="entry name" value="Kelch_1"/>
</dbReference>
<dbReference type="Pfam" id="PF01344">
    <property type="entry name" value="Kelch_1"/>
    <property type="match status" value="1"/>
</dbReference>
<organism evidence="1 2">
    <name type="scientific">Sphagnum jensenii</name>
    <dbReference type="NCBI Taxonomy" id="128206"/>
    <lineage>
        <taxon>Eukaryota</taxon>
        <taxon>Viridiplantae</taxon>
        <taxon>Streptophyta</taxon>
        <taxon>Embryophyta</taxon>
        <taxon>Bryophyta</taxon>
        <taxon>Sphagnophytina</taxon>
        <taxon>Sphagnopsida</taxon>
        <taxon>Sphagnales</taxon>
        <taxon>Sphagnaceae</taxon>
        <taxon>Sphagnum</taxon>
    </lineage>
</organism>
<dbReference type="Proteomes" id="UP001497444">
    <property type="component" value="Chromosome 5"/>
</dbReference>
<evidence type="ECO:0008006" key="3">
    <source>
        <dbReference type="Google" id="ProtNLM"/>
    </source>
</evidence>
<dbReference type="InterPro" id="IPR015915">
    <property type="entry name" value="Kelch-typ_b-propeller"/>
</dbReference>
<sequence length="242" mass="27046">MLHPRSKPAAGVFRYTFKSRTLYEHKEQGWLHHQFGEGTQKIIVAGGEGGICEQLQSAEIYDPETDSWEEIESLPLDYKGVEGHAAVCNGKFFVCSQPTKIAAYDLRRGTWSKIHVLHGTPYPHGWGGNFRLVACEGHSLLMVGVPWGPEGQKSMKMWKFQEATLQWLELASPQSSGVWSNEEIWSCYAAAGKQELYVFSLSESPGFLGAVCVFSPKGMKWHQVAHMQDRGPPRKLAVVVPL</sequence>
<name>A0ABP0X0J8_9BRYO</name>
<dbReference type="PANTHER" id="PTHR47712">
    <property type="entry name" value="OS09G0555300 PROTEIN"/>
    <property type="match status" value="1"/>
</dbReference>
<keyword evidence="2" id="KW-1185">Reference proteome</keyword>
<dbReference type="Gene3D" id="2.120.10.80">
    <property type="entry name" value="Kelch-type beta propeller"/>
    <property type="match status" value="1"/>
</dbReference>
<evidence type="ECO:0000313" key="1">
    <source>
        <dbReference type="EMBL" id="CAK9272645.1"/>
    </source>
</evidence>
<accession>A0ABP0X0J8</accession>
<proteinExistence type="predicted"/>
<dbReference type="PANTHER" id="PTHR47712:SF1">
    <property type="entry name" value="OS09G0555300 PROTEIN"/>
    <property type="match status" value="1"/>
</dbReference>
<protein>
    <recommendedName>
        <fullName evidence="3">F-box/kelch-repeat protein</fullName>
    </recommendedName>
</protein>
<dbReference type="EMBL" id="OZ020100">
    <property type="protein sequence ID" value="CAK9272645.1"/>
    <property type="molecule type" value="Genomic_DNA"/>
</dbReference>
<evidence type="ECO:0000313" key="2">
    <source>
        <dbReference type="Proteomes" id="UP001497444"/>
    </source>
</evidence>
<gene>
    <name evidence="1" type="ORF">CSSPJE1EN1_LOCUS18123</name>
</gene>